<feature type="transmembrane region" description="Helical" evidence="10">
    <location>
        <begin position="96"/>
        <end position="112"/>
    </location>
</feature>
<dbReference type="PRINTS" id="PR01411">
    <property type="entry name" value="CCMFBIOGNSIS"/>
</dbReference>
<dbReference type="EMBL" id="BAAFGK010000004">
    <property type="protein sequence ID" value="GAB0058306.1"/>
    <property type="molecule type" value="Genomic_DNA"/>
</dbReference>
<feature type="transmembrane region" description="Helical" evidence="10">
    <location>
        <begin position="622"/>
        <end position="642"/>
    </location>
</feature>
<name>A0ABQ0CBN3_9PROT</name>
<evidence type="ECO:0000313" key="14">
    <source>
        <dbReference type="Proteomes" id="UP001628193"/>
    </source>
</evidence>
<dbReference type="PANTHER" id="PTHR43653:SF1">
    <property type="entry name" value="CYTOCHROME C-TYPE BIOGENESIS PROTEIN CCMF"/>
    <property type="match status" value="1"/>
</dbReference>
<feature type="transmembrane region" description="Helical" evidence="10">
    <location>
        <begin position="498"/>
        <end position="520"/>
    </location>
</feature>
<feature type="transmembrane region" description="Helical" evidence="10">
    <location>
        <begin position="352"/>
        <end position="374"/>
    </location>
</feature>
<dbReference type="InterPro" id="IPR003567">
    <property type="entry name" value="Cyt_c_biogenesis"/>
</dbReference>
<dbReference type="RefSeq" id="WP_420905984.1">
    <property type="nucleotide sequence ID" value="NZ_BAAFGK010000004.1"/>
</dbReference>
<evidence type="ECO:0000259" key="11">
    <source>
        <dbReference type="Pfam" id="PF01578"/>
    </source>
</evidence>
<reference evidence="13 14" key="1">
    <citation type="submission" date="2024-05" db="EMBL/GenBank/DDBJ databases">
        <authorList>
            <consortium name="Candidatus Magnetaquicoccaceae bacterium FCR-1 genome sequencing consortium"/>
            <person name="Shimoshige H."/>
            <person name="Shimamura S."/>
            <person name="Taoka A."/>
            <person name="Kobayashi H."/>
            <person name="Maekawa T."/>
        </authorList>
    </citation>
    <scope>NUCLEOTIDE SEQUENCE [LARGE SCALE GENOMIC DNA]</scope>
    <source>
        <strain evidence="13 14">FCR-1</strain>
    </source>
</reference>
<keyword evidence="7 10" id="KW-1133">Transmembrane helix</keyword>
<evidence type="ECO:0000256" key="10">
    <source>
        <dbReference type="SAM" id="Phobius"/>
    </source>
</evidence>
<evidence type="ECO:0000256" key="4">
    <source>
        <dbReference type="ARBA" id="ARBA00022519"/>
    </source>
</evidence>
<evidence type="ECO:0000256" key="5">
    <source>
        <dbReference type="ARBA" id="ARBA00022692"/>
    </source>
</evidence>
<comment type="function">
    <text evidence="9">Required for the biogenesis of c-type cytochromes. Possible subunit of a heme lyase.</text>
</comment>
<keyword evidence="6" id="KW-0201">Cytochrome c-type biogenesis</keyword>
<evidence type="ECO:0000313" key="13">
    <source>
        <dbReference type="EMBL" id="GAB0058306.1"/>
    </source>
</evidence>
<feature type="transmembrane region" description="Helical" evidence="10">
    <location>
        <begin position="313"/>
        <end position="331"/>
    </location>
</feature>
<feature type="transmembrane region" description="Helical" evidence="10">
    <location>
        <begin position="394"/>
        <end position="414"/>
    </location>
</feature>
<dbReference type="Pfam" id="PF01578">
    <property type="entry name" value="Cytochrom_C_asm"/>
    <property type="match status" value="1"/>
</dbReference>
<feature type="transmembrane region" description="Helical" evidence="10">
    <location>
        <begin position="6"/>
        <end position="30"/>
    </location>
</feature>
<feature type="transmembrane region" description="Helical" evidence="10">
    <location>
        <begin position="426"/>
        <end position="445"/>
    </location>
</feature>
<dbReference type="Pfam" id="PF16327">
    <property type="entry name" value="CcmF_C"/>
    <property type="match status" value="1"/>
</dbReference>
<evidence type="ECO:0000256" key="2">
    <source>
        <dbReference type="ARBA" id="ARBA00009186"/>
    </source>
</evidence>
<dbReference type="Proteomes" id="UP001628193">
    <property type="component" value="Unassembled WGS sequence"/>
</dbReference>
<proteinExistence type="inferred from homology"/>
<dbReference type="InterPro" id="IPR003568">
    <property type="entry name" value="Cyt_c_biogenesis_CcmF"/>
</dbReference>
<feature type="transmembrane region" description="Helical" evidence="10">
    <location>
        <begin position="42"/>
        <end position="62"/>
    </location>
</feature>
<comment type="subcellular location">
    <subcellularLocation>
        <location evidence="1">Cell inner membrane</location>
        <topology evidence="1">Multi-pass membrane protein</topology>
    </subcellularLocation>
</comment>
<gene>
    <name evidence="13" type="primary">ccmF</name>
    <name evidence="13" type="ORF">SIID45300_02653</name>
</gene>
<evidence type="ECO:0000256" key="8">
    <source>
        <dbReference type="ARBA" id="ARBA00023136"/>
    </source>
</evidence>
<dbReference type="InterPro" id="IPR032523">
    <property type="entry name" value="CcmF_C"/>
</dbReference>
<feature type="transmembrane region" description="Helical" evidence="10">
    <location>
        <begin position="451"/>
        <end position="469"/>
    </location>
</feature>
<feature type="transmembrane region" description="Helical" evidence="10">
    <location>
        <begin position="124"/>
        <end position="144"/>
    </location>
</feature>
<feature type="transmembrane region" description="Helical" evidence="10">
    <location>
        <begin position="276"/>
        <end position="293"/>
    </location>
</feature>
<dbReference type="NCBIfam" id="NF007691">
    <property type="entry name" value="PRK10369.1"/>
    <property type="match status" value="1"/>
</dbReference>
<feature type="transmembrane region" description="Helical" evidence="10">
    <location>
        <begin position="175"/>
        <end position="197"/>
    </location>
</feature>
<keyword evidence="5 10" id="KW-0812">Transmembrane</keyword>
<sequence>MWIEIAHFSTLLALLLAGVLLVAPLVGIRWGRVVWIRVGRQAAFFTCGLLTLASAGLILSFLNHDFSVKYVAEHASLKLPVFYLATAMWGGHEGSLLLWAWMLSLFVAIAAWRHWATHPISMPWVLSILGGVLLGFLLLVVFLSSPFERLMNPPFDGRDLNPLLQDPGMVFHPPFLYLGYVGFSVPYAFAMAALITAQGDAEWILATRRWSLFSWAMLTIGIVFGAYWAYYELGWGGYWAWDPVENASFMPWLTGLAFLHSVMVQERRGMFRTWNLFLIITTFALSLLGTFLVRSGVLSSVHAFATDPGRGVYILIFMAALLLFSFGLLTSRSDRLKETPKLDSGLSREFSFLVNNLFLVAGACTVLLGTLYPLAVETLSTAKVSVGAPYYNKVFIPIMLATLLLMGVGPIIPWQRASWTRLRQEFLPWLALGIVGAVCAPMLGISHLSGAIAFGLILFVGATHLKDILHNTRLRMRREGLSAVAALWRLLGRNKRRYGGLFVHLGTLVMVAGFVGSGLFQEERDLFMAVGDSMKIGSWNLTLESMDKTAKRNWKADEAVFRAERPGAEPIRLTPQKRVYNEHSQPTTEAAIHSTWREDLYVVLGDGVKEGVWAFRIYRNPLISWVWVGSTLMVIGVFWAMLQGRRPFRVADGSEN</sequence>
<organism evidence="13 14">
    <name type="scientific">Candidatus Magnetaquiglobus chichijimensis</name>
    <dbReference type="NCBI Taxonomy" id="3141448"/>
    <lineage>
        <taxon>Bacteria</taxon>
        <taxon>Pseudomonadati</taxon>
        <taxon>Pseudomonadota</taxon>
        <taxon>Magnetococcia</taxon>
        <taxon>Magnetococcales</taxon>
        <taxon>Candidatus Magnetaquicoccaceae</taxon>
        <taxon>Candidatus Magnetaquiglobus</taxon>
    </lineage>
</organism>
<evidence type="ECO:0000256" key="7">
    <source>
        <dbReference type="ARBA" id="ARBA00022989"/>
    </source>
</evidence>
<dbReference type="NCBIfam" id="TIGR00353">
    <property type="entry name" value="nrfE"/>
    <property type="match status" value="1"/>
</dbReference>
<keyword evidence="8 10" id="KW-0472">Membrane</keyword>
<comment type="similarity">
    <text evidence="2">Belongs to the CcmF/CycK/Ccl1/NrfE/CcsA family.</text>
</comment>
<feature type="transmembrane region" description="Helical" evidence="10">
    <location>
        <begin position="209"/>
        <end position="229"/>
    </location>
</feature>
<evidence type="ECO:0000256" key="1">
    <source>
        <dbReference type="ARBA" id="ARBA00004429"/>
    </source>
</evidence>
<dbReference type="InterPro" id="IPR002541">
    <property type="entry name" value="Cyt_c_assembly"/>
</dbReference>
<dbReference type="PANTHER" id="PTHR43653">
    <property type="entry name" value="CYTOCHROME C ASSEMBLY PROTEIN-RELATED"/>
    <property type="match status" value="1"/>
</dbReference>
<protein>
    <submittedName>
        <fullName evidence="13">Cytochrome c-type biogenesis protein CcmF</fullName>
    </submittedName>
</protein>
<reference evidence="13 14" key="2">
    <citation type="submission" date="2024-09" db="EMBL/GenBank/DDBJ databases">
        <title>Draft genome sequence of Candidatus Magnetaquicoccaceae bacterium FCR-1.</title>
        <authorList>
            <person name="Shimoshige H."/>
            <person name="Shimamura S."/>
            <person name="Taoka A."/>
            <person name="Kobayashi H."/>
            <person name="Maekawa T."/>
        </authorList>
    </citation>
    <scope>NUCLEOTIDE SEQUENCE [LARGE SCALE GENOMIC DNA]</scope>
    <source>
        <strain evidence="13 14">FCR-1</strain>
    </source>
</reference>
<accession>A0ABQ0CBN3</accession>
<feature type="domain" description="Cytochrome c-type biogenesis protein CcmF C-terminal" evidence="12">
    <location>
        <begin position="315"/>
        <end position="642"/>
    </location>
</feature>
<feature type="transmembrane region" description="Helical" evidence="10">
    <location>
        <begin position="249"/>
        <end position="264"/>
    </location>
</feature>
<evidence type="ECO:0000256" key="3">
    <source>
        <dbReference type="ARBA" id="ARBA00022475"/>
    </source>
</evidence>
<keyword evidence="4" id="KW-0997">Cell inner membrane</keyword>
<keyword evidence="14" id="KW-1185">Reference proteome</keyword>
<comment type="caution">
    <text evidence="13">The sequence shown here is derived from an EMBL/GenBank/DDBJ whole genome shotgun (WGS) entry which is preliminary data.</text>
</comment>
<feature type="domain" description="Cytochrome c assembly protein" evidence="11">
    <location>
        <begin position="89"/>
        <end position="295"/>
    </location>
</feature>
<evidence type="ECO:0000256" key="6">
    <source>
        <dbReference type="ARBA" id="ARBA00022748"/>
    </source>
</evidence>
<keyword evidence="3" id="KW-1003">Cell membrane</keyword>
<evidence type="ECO:0000259" key="12">
    <source>
        <dbReference type="Pfam" id="PF16327"/>
    </source>
</evidence>
<evidence type="ECO:0000256" key="9">
    <source>
        <dbReference type="ARBA" id="ARBA00037230"/>
    </source>
</evidence>
<dbReference type="PRINTS" id="PR01410">
    <property type="entry name" value="CCBIOGENESIS"/>
</dbReference>